<dbReference type="Pfam" id="PF04985">
    <property type="entry name" value="Phage_tube"/>
    <property type="match status" value="1"/>
</dbReference>
<evidence type="ECO:0000313" key="1">
    <source>
        <dbReference type="EMBL" id="VFQ44376.1"/>
    </source>
</evidence>
<dbReference type="EMBL" id="CAADHO010000003">
    <property type="protein sequence ID" value="VFQ44376.1"/>
    <property type="molecule type" value="Genomic_DNA"/>
</dbReference>
<sequence length="169" mass="18333">MSNMPEYLRAMNLFVDGKGYAGKVENIELPKLSIKTEEYRGGAMDAPVDVDLGMEKLTGSFTVNEYDPALFAMWGLAPGNLVNLTMRGAFDDGGGSIKPVIINLTGSWKEIDMGSWKAGDKSGLKVQVSCRYYGLAINKIPVVLIDIPNMKRVVGGIDMLAEVREAIGI</sequence>
<name>A0A4U8YKH6_9BACT</name>
<protein>
    <submittedName>
        <fullName evidence="1">Tail tube: phage major tail tube protein</fullName>
    </submittedName>
</protein>
<organism evidence="1 2">
    <name type="scientific">Desulfoluna butyratoxydans</name>
    <dbReference type="NCBI Taxonomy" id="231438"/>
    <lineage>
        <taxon>Bacteria</taxon>
        <taxon>Pseudomonadati</taxon>
        <taxon>Thermodesulfobacteriota</taxon>
        <taxon>Desulfobacteria</taxon>
        <taxon>Desulfobacterales</taxon>
        <taxon>Desulfolunaceae</taxon>
        <taxon>Desulfoluna</taxon>
    </lineage>
</organism>
<gene>
    <name evidence="1" type="ORF">MSL71_20250</name>
</gene>
<dbReference type="NCBIfam" id="TIGR01611">
    <property type="entry name" value="tail_tube"/>
    <property type="match status" value="1"/>
</dbReference>
<keyword evidence="2" id="KW-1185">Reference proteome</keyword>
<evidence type="ECO:0000313" key="2">
    <source>
        <dbReference type="Proteomes" id="UP000507962"/>
    </source>
</evidence>
<dbReference type="AlphaFoldDB" id="A0A4U8YKH6"/>
<dbReference type="InterPro" id="IPR006498">
    <property type="entry name" value="Tail_tube"/>
</dbReference>
<dbReference type="Proteomes" id="UP000507962">
    <property type="component" value="Unassembled WGS sequence"/>
</dbReference>
<accession>A0A4U8YKH6</accession>
<proteinExistence type="predicted"/>
<reference evidence="1 2" key="1">
    <citation type="submission" date="2019-03" db="EMBL/GenBank/DDBJ databases">
        <authorList>
            <person name="Nijsse B."/>
        </authorList>
    </citation>
    <scope>NUCLEOTIDE SEQUENCE [LARGE SCALE GENOMIC DNA]</scope>
    <source>
        <strain evidence="1">Desulfoluna butyratoxydans MSL71</strain>
    </source>
</reference>